<dbReference type="Pfam" id="PF00106">
    <property type="entry name" value="adh_short"/>
    <property type="match status" value="1"/>
</dbReference>
<gene>
    <name evidence="1" type="ORF">KME25_32485</name>
</gene>
<dbReference type="InterPro" id="IPR036291">
    <property type="entry name" value="NAD(P)-bd_dom_sf"/>
</dbReference>
<name>A0A951UDN1_9CYAN</name>
<dbReference type="EMBL" id="JAHHIF010000082">
    <property type="protein sequence ID" value="MBW4549087.1"/>
    <property type="molecule type" value="Genomic_DNA"/>
</dbReference>
<dbReference type="AlphaFoldDB" id="A0A951UDN1"/>
<proteinExistence type="predicted"/>
<accession>A0A951UDN1</accession>
<evidence type="ECO:0000313" key="2">
    <source>
        <dbReference type="Proteomes" id="UP000753908"/>
    </source>
</evidence>
<dbReference type="Proteomes" id="UP000753908">
    <property type="component" value="Unassembled WGS sequence"/>
</dbReference>
<reference evidence="1" key="1">
    <citation type="submission" date="2021-05" db="EMBL/GenBank/DDBJ databases">
        <authorList>
            <person name="Pietrasiak N."/>
            <person name="Ward R."/>
            <person name="Stajich J.E."/>
            <person name="Kurbessoian T."/>
        </authorList>
    </citation>
    <scope>NUCLEOTIDE SEQUENCE</scope>
    <source>
        <strain evidence="1">CPER-KK1</strain>
    </source>
</reference>
<dbReference type="Gene3D" id="3.40.50.720">
    <property type="entry name" value="NAD(P)-binding Rossmann-like Domain"/>
    <property type="match status" value="1"/>
</dbReference>
<protein>
    <submittedName>
        <fullName evidence="1">SDR family NAD(P)-dependent oxidoreductase</fullName>
    </submittedName>
</protein>
<dbReference type="InterPro" id="IPR002347">
    <property type="entry name" value="SDR_fam"/>
</dbReference>
<evidence type="ECO:0000313" key="1">
    <source>
        <dbReference type="EMBL" id="MBW4549087.1"/>
    </source>
</evidence>
<comment type="caution">
    <text evidence="1">The sequence shown here is derived from an EMBL/GenBank/DDBJ whole genome shotgun (WGS) entry which is preliminary data.</text>
</comment>
<dbReference type="SUPFAM" id="SSF51735">
    <property type="entry name" value="NAD(P)-binding Rossmann-fold domains"/>
    <property type="match status" value="1"/>
</dbReference>
<reference evidence="1" key="2">
    <citation type="journal article" date="2022" name="Microbiol. Resour. Announc.">
        <title>Metagenome Sequencing to Explore Phylogenomics of Terrestrial Cyanobacteria.</title>
        <authorList>
            <person name="Ward R.D."/>
            <person name="Stajich J.E."/>
            <person name="Johansen J.R."/>
            <person name="Huntemann M."/>
            <person name="Clum A."/>
            <person name="Foster B."/>
            <person name="Foster B."/>
            <person name="Roux S."/>
            <person name="Palaniappan K."/>
            <person name="Varghese N."/>
            <person name="Mukherjee S."/>
            <person name="Reddy T.B.K."/>
            <person name="Daum C."/>
            <person name="Copeland A."/>
            <person name="Chen I.A."/>
            <person name="Ivanova N.N."/>
            <person name="Kyrpides N.C."/>
            <person name="Shapiro N."/>
            <person name="Eloe-Fadrosh E.A."/>
            <person name="Pietrasiak N."/>
        </authorList>
    </citation>
    <scope>NUCLEOTIDE SEQUENCE</scope>
    <source>
        <strain evidence="1">CPER-KK1</strain>
    </source>
</reference>
<sequence>MKFQEKIVIITGSSSGIGKAIALRFARENTKIAVNFKSNSSGAKVQERLLIRLPFEE</sequence>
<organism evidence="1 2">
    <name type="scientific">Symplocastrum torsivum CPER-KK1</name>
    <dbReference type="NCBI Taxonomy" id="450513"/>
    <lineage>
        <taxon>Bacteria</taxon>
        <taxon>Bacillati</taxon>
        <taxon>Cyanobacteriota</taxon>
        <taxon>Cyanophyceae</taxon>
        <taxon>Oscillatoriophycideae</taxon>
        <taxon>Oscillatoriales</taxon>
        <taxon>Microcoleaceae</taxon>
        <taxon>Symplocastrum</taxon>
    </lineage>
</organism>